<gene>
    <name evidence="2" type="ORF">OG517_07970</name>
</gene>
<dbReference type="Proteomes" id="UP001432039">
    <property type="component" value="Chromosome"/>
</dbReference>
<proteinExistence type="predicted"/>
<evidence type="ECO:0000313" key="2">
    <source>
        <dbReference type="EMBL" id="WUQ11367.1"/>
    </source>
</evidence>
<protein>
    <submittedName>
        <fullName evidence="2">Uncharacterized protein</fullName>
    </submittedName>
</protein>
<reference evidence="2" key="1">
    <citation type="submission" date="2022-10" db="EMBL/GenBank/DDBJ databases">
        <title>The complete genomes of actinobacterial strains from the NBC collection.</title>
        <authorList>
            <person name="Joergensen T.S."/>
            <person name="Alvarez Arevalo M."/>
            <person name="Sterndorff E.B."/>
            <person name="Faurdal D."/>
            <person name="Vuksanovic O."/>
            <person name="Mourched A.-S."/>
            <person name="Charusanti P."/>
            <person name="Shaw S."/>
            <person name="Blin K."/>
            <person name="Weber T."/>
        </authorList>
    </citation>
    <scope>NUCLEOTIDE SEQUENCE</scope>
    <source>
        <strain evidence="2">NBC_00248</strain>
    </source>
</reference>
<dbReference type="EMBL" id="CP108090">
    <property type="protein sequence ID" value="WUQ11367.1"/>
    <property type="molecule type" value="Genomic_DNA"/>
</dbReference>
<evidence type="ECO:0000313" key="3">
    <source>
        <dbReference type="Proteomes" id="UP001432039"/>
    </source>
</evidence>
<sequence length="135" mass="14475">MSDSSSASPVGPVPAPPSTPVPHPDPHPLPLLSDVYPALVSFLASKLAAEDEPALAQGVARLRFHGWCTCSRTCAYLRTAPADRADNSWIHLDDGDTPLVWLQLDREHTSFAGMEICAFELGPAPALDPRRPARA</sequence>
<feature type="region of interest" description="Disordered" evidence="1">
    <location>
        <begin position="1"/>
        <end position="28"/>
    </location>
</feature>
<organism evidence="2 3">
    <name type="scientific">Streptomyces virginiae</name>
    <name type="common">Streptomyces cinnamonensis</name>
    <dbReference type="NCBI Taxonomy" id="1961"/>
    <lineage>
        <taxon>Bacteria</taxon>
        <taxon>Bacillati</taxon>
        <taxon>Actinomycetota</taxon>
        <taxon>Actinomycetes</taxon>
        <taxon>Kitasatosporales</taxon>
        <taxon>Streptomycetaceae</taxon>
        <taxon>Streptomyces</taxon>
    </lineage>
</organism>
<dbReference type="RefSeq" id="WP_328960857.1">
    <property type="nucleotide sequence ID" value="NZ_CP108090.1"/>
</dbReference>
<accession>A0ABZ1T930</accession>
<evidence type="ECO:0000256" key="1">
    <source>
        <dbReference type="SAM" id="MobiDB-lite"/>
    </source>
</evidence>
<keyword evidence="3" id="KW-1185">Reference proteome</keyword>
<name>A0ABZ1T930_STRVG</name>
<feature type="compositionally biased region" description="Pro residues" evidence="1">
    <location>
        <begin position="11"/>
        <end position="28"/>
    </location>
</feature>
<feature type="compositionally biased region" description="Low complexity" evidence="1">
    <location>
        <begin position="1"/>
        <end position="10"/>
    </location>
</feature>